<dbReference type="GO" id="GO:0005759">
    <property type="term" value="C:mitochondrial matrix"/>
    <property type="evidence" value="ECO:0007669"/>
    <property type="project" value="UniProtKB-SubCell"/>
</dbReference>
<protein>
    <recommendedName>
        <fullName evidence="6">Succinate dehydrogenase assembly factor 3</fullName>
        <shortName evidence="6">SDH assembly factor 3</shortName>
        <shortName evidence="6">SDHAF3</shortName>
    </recommendedName>
</protein>
<comment type="subunit">
    <text evidence="6">Interacts with the iron-sulfur protein subunit within the SDH catalytic dimer.</text>
</comment>
<evidence type="ECO:0000256" key="4">
    <source>
        <dbReference type="ARBA" id="ARBA00023128"/>
    </source>
</evidence>
<reference evidence="7" key="1">
    <citation type="submission" date="2021-06" db="EMBL/GenBank/DDBJ databases">
        <authorList>
            <person name="Kallberg Y."/>
            <person name="Tangrot J."/>
            <person name="Rosling A."/>
        </authorList>
    </citation>
    <scope>NUCLEOTIDE SEQUENCE</scope>
    <source>
        <strain evidence="7">AZ414A</strain>
    </source>
</reference>
<evidence type="ECO:0000256" key="3">
    <source>
        <dbReference type="ARBA" id="ARBA00022946"/>
    </source>
</evidence>
<dbReference type="CDD" id="cd20270">
    <property type="entry name" value="Complex1_LYR_SDHAF3_LYRM10"/>
    <property type="match status" value="1"/>
</dbReference>
<comment type="function">
    <text evidence="6">Plays an essential role in the assembly of succinate dehydrogenase (SDH), an enzyme complex (also referred to as respiratory complex II) that is a component of both the tricarboxylic acid (TCA) cycle and the mitochondrial electron transport chain, and which couples the oxidation of succinate to fumarate with the reduction of ubiquinone (coenzyme Q) to ubiquinol. Promotes maturation of the iron-sulfur protein subunit of the SDH catalytic dimer, protecting it from the deleterious effects of oxidants. May act together with SDHAF1.</text>
</comment>
<dbReference type="Pfam" id="PF13233">
    <property type="entry name" value="Complex1_LYR_2"/>
    <property type="match status" value="1"/>
</dbReference>
<evidence type="ECO:0000313" key="8">
    <source>
        <dbReference type="Proteomes" id="UP000789706"/>
    </source>
</evidence>
<dbReference type="PANTHER" id="PTHR13137:SF6">
    <property type="entry name" value="SUCCINATE DEHYDROGENASE ASSEMBLY FACTOR 3, MITOCHONDRIAL"/>
    <property type="match status" value="1"/>
</dbReference>
<keyword evidence="8" id="KW-1185">Reference proteome</keyword>
<evidence type="ECO:0000256" key="6">
    <source>
        <dbReference type="RuleBase" id="RU368039"/>
    </source>
</evidence>
<keyword evidence="3" id="KW-0809">Transit peptide</keyword>
<comment type="similarity">
    <text evidence="2 6">Belongs to the complex I LYR family. SDHAF3 subfamily.</text>
</comment>
<dbReference type="GO" id="GO:0006105">
    <property type="term" value="P:succinate metabolic process"/>
    <property type="evidence" value="ECO:0007669"/>
    <property type="project" value="TreeGrafter"/>
</dbReference>
<name>A0A9N8Z0N2_9GLOM</name>
<dbReference type="GO" id="GO:0005758">
    <property type="term" value="C:mitochondrial intermembrane space"/>
    <property type="evidence" value="ECO:0007669"/>
    <property type="project" value="TreeGrafter"/>
</dbReference>
<dbReference type="EMBL" id="CAJVPK010000149">
    <property type="protein sequence ID" value="CAG8460374.1"/>
    <property type="molecule type" value="Genomic_DNA"/>
</dbReference>
<dbReference type="GO" id="GO:0034553">
    <property type="term" value="P:mitochondrial respiratory chain complex II assembly"/>
    <property type="evidence" value="ECO:0007669"/>
    <property type="project" value="UniProtKB-UniRule"/>
</dbReference>
<dbReference type="AlphaFoldDB" id="A0A9N8Z0N2"/>
<dbReference type="Proteomes" id="UP000789706">
    <property type="component" value="Unassembled WGS sequence"/>
</dbReference>
<evidence type="ECO:0000313" key="7">
    <source>
        <dbReference type="EMBL" id="CAG8460374.1"/>
    </source>
</evidence>
<proteinExistence type="inferred from homology"/>
<dbReference type="OrthoDB" id="278329at2759"/>
<evidence type="ECO:0000256" key="5">
    <source>
        <dbReference type="ARBA" id="ARBA00023186"/>
    </source>
</evidence>
<sequence>MASKPLISSSKNLLPPLILYRKILRVHRYLPPSLRSLGDDYVKSEFRRHKDITNPLHIIGFLNQWQVYLKDIKQQVVNSTLSKEVKFGKKIETDVLEKFSEQQVGQLYALRNETKSVIK</sequence>
<keyword evidence="4 6" id="KW-0496">Mitochondrion</keyword>
<comment type="subcellular location">
    <subcellularLocation>
        <location evidence="1 6">Mitochondrion matrix</location>
    </subcellularLocation>
</comment>
<gene>
    <name evidence="7" type="ORF">DEBURN_LOCUS2646</name>
</gene>
<organism evidence="7 8">
    <name type="scientific">Diversispora eburnea</name>
    <dbReference type="NCBI Taxonomy" id="1213867"/>
    <lineage>
        <taxon>Eukaryota</taxon>
        <taxon>Fungi</taxon>
        <taxon>Fungi incertae sedis</taxon>
        <taxon>Mucoromycota</taxon>
        <taxon>Glomeromycotina</taxon>
        <taxon>Glomeromycetes</taxon>
        <taxon>Diversisporales</taxon>
        <taxon>Diversisporaceae</taxon>
        <taxon>Diversispora</taxon>
    </lineage>
</organism>
<dbReference type="InterPro" id="IPR008381">
    <property type="entry name" value="SDHAF3/Sdh7"/>
</dbReference>
<comment type="caution">
    <text evidence="7">The sequence shown here is derived from an EMBL/GenBank/DDBJ whole genome shotgun (WGS) entry which is preliminary data.</text>
</comment>
<evidence type="ECO:0000256" key="1">
    <source>
        <dbReference type="ARBA" id="ARBA00004305"/>
    </source>
</evidence>
<accession>A0A9N8Z0N2</accession>
<evidence type="ECO:0000256" key="2">
    <source>
        <dbReference type="ARBA" id="ARBA00006020"/>
    </source>
</evidence>
<keyword evidence="5 6" id="KW-0143">Chaperone</keyword>
<dbReference type="PANTHER" id="PTHR13137">
    <property type="entry name" value="DC11 ACN9 HOMOLOG"/>
    <property type="match status" value="1"/>
</dbReference>